<name>A0A0A7S1A7_FRIPE</name>
<dbReference type="EMBL" id="CP009056">
    <property type="protein sequence ID" value="AJA44642.1"/>
    <property type="molecule type" value="Genomic_DNA"/>
</dbReference>
<proteinExistence type="inferred from homology"/>
<dbReference type="Pfam" id="PF01464">
    <property type="entry name" value="SLT"/>
    <property type="match status" value="1"/>
</dbReference>
<dbReference type="CDD" id="cd16893">
    <property type="entry name" value="LT_MltC_MltE"/>
    <property type="match status" value="1"/>
</dbReference>
<dbReference type="GO" id="GO:0016798">
    <property type="term" value="F:hydrolase activity, acting on glycosyl bonds"/>
    <property type="evidence" value="ECO:0007669"/>
    <property type="project" value="UniProtKB-KW"/>
</dbReference>
<evidence type="ECO:0000313" key="4">
    <source>
        <dbReference type="EMBL" id="AJA44642.1"/>
    </source>
</evidence>
<feature type="domain" description="Murein transglycosylase-C N-terminal" evidence="3">
    <location>
        <begin position="63"/>
        <end position="220"/>
    </location>
</feature>
<evidence type="ECO:0000313" key="5">
    <source>
        <dbReference type="Proteomes" id="UP000030901"/>
    </source>
</evidence>
<dbReference type="STRING" id="1267021.FPB0191_00816"/>
<accession>A0A0A7S1A7</accession>
<protein>
    <submittedName>
        <fullName evidence="4">Soluble lytic murein transglycosylase</fullName>
        <ecNumber evidence="4">3.2.1.-</ecNumber>
    </submittedName>
</protein>
<keyword evidence="5" id="KW-1185">Reference proteome</keyword>
<organism evidence="4 5">
    <name type="scientific">Frischella perrara</name>
    <dbReference type="NCBI Taxonomy" id="1267021"/>
    <lineage>
        <taxon>Bacteria</taxon>
        <taxon>Pseudomonadati</taxon>
        <taxon>Pseudomonadota</taxon>
        <taxon>Gammaproteobacteria</taxon>
        <taxon>Orbales</taxon>
        <taxon>Orbaceae</taxon>
        <taxon>Frischella</taxon>
    </lineage>
</organism>
<dbReference type="InterPro" id="IPR024570">
    <property type="entry name" value="Murein_transglycosylaseC_N"/>
</dbReference>
<dbReference type="RefSeq" id="WP_039104221.1">
    <property type="nucleotide sequence ID" value="NZ_CP009056.1"/>
</dbReference>
<dbReference type="SUPFAM" id="SSF53955">
    <property type="entry name" value="Lysozyme-like"/>
    <property type="match status" value="1"/>
</dbReference>
<reference evidence="4 5" key="1">
    <citation type="journal article" date="2014" name="Appl. Environ. Microbiol.">
        <title>Gut symbionts from distinct hosts exhibit genotoxic activity via divergent colibactin biosynthetic pathways.</title>
        <authorList>
            <person name="Engel P."/>
            <person name="Vizcaino M.I."/>
            <person name="Crawford J.M."/>
        </authorList>
    </citation>
    <scope>NUCLEOTIDE SEQUENCE [LARGE SCALE GENOMIC DNA]</scope>
    <source>
        <strain evidence="4 5">PEB0191</strain>
    </source>
</reference>
<evidence type="ECO:0000259" key="3">
    <source>
        <dbReference type="Pfam" id="PF11873"/>
    </source>
</evidence>
<dbReference type="InterPro" id="IPR008258">
    <property type="entry name" value="Transglycosylase_SLT_dom_1"/>
</dbReference>
<keyword evidence="4" id="KW-0326">Glycosidase</keyword>
<dbReference type="PANTHER" id="PTHR37423">
    <property type="entry name" value="SOLUBLE LYTIC MUREIN TRANSGLYCOSYLASE-RELATED"/>
    <property type="match status" value="1"/>
</dbReference>
<gene>
    <name evidence="4" type="ORF">FPB0191_00816</name>
</gene>
<sequence>MKKKYLLVFVGLIIASCTSKEYQQIITAVNSDNPKAVLRNIAKQKGQQYAENPNLLVNDIKRIENITKAFADLRESVIRKWGERDAKEPSAKEYVKYTNNYQSRAIIDYEKGLINIGTIDSRNINKSLKEAIVMTLLMPNDPSSADLFNTNSIKLGGEPYLYGEVVDNEGQPIRWEWRANKFADYLLQNSVKTYQLANNKVAYYVQIPLIKHHEDVRAHKYQALVTKYAKQYQIDAKLIYAIIKTESDFNQYAVSRSGAIGLMQIMPNTAGTDAYAAIYNKKGKPSREYLFDPANNIQMGTVYIDILKNRYLKAITNQMSKEYCVISAYNGGAGTVLSTFHTDRNKAMSIINTRTSSEIYHTLTTQVSSKETRNYLKKVTNNKKLF</sequence>
<dbReference type="Pfam" id="PF11873">
    <property type="entry name" value="Mltc_N"/>
    <property type="match status" value="1"/>
</dbReference>
<dbReference type="Proteomes" id="UP000030901">
    <property type="component" value="Chromosome"/>
</dbReference>
<dbReference type="PANTHER" id="PTHR37423:SF2">
    <property type="entry name" value="MEMBRANE-BOUND LYTIC MUREIN TRANSGLYCOSYLASE C"/>
    <property type="match status" value="1"/>
</dbReference>
<dbReference type="EC" id="3.2.1.-" evidence="4"/>
<keyword evidence="4" id="KW-0378">Hydrolase</keyword>
<dbReference type="KEGG" id="fpp:FPB0191_00816"/>
<evidence type="ECO:0000256" key="1">
    <source>
        <dbReference type="ARBA" id="ARBA00007734"/>
    </source>
</evidence>
<dbReference type="OrthoDB" id="9815002at2"/>
<dbReference type="Gene3D" id="1.10.530.10">
    <property type="match status" value="1"/>
</dbReference>
<dbReference type="AlphaFoldDB" id="A0A0A7S1A7"/>
<comment type="similarity">
    <text evidence="1">Belongs to the transglycosylase Slt family.</text>
</comment>
<dbReference type="HOGENOM" id="CLU_044583_0_0_6"/>
<evidence type="ECO:0000259" key="2">
    <source>
        <dbReference type="Pfam" id="PF01464"/>
    </source>
</evidence>
<dbReference type="InterPro" id="IPR023346">
    <property type="entry name" value="Lysozyme-like_dom_sf"/>
</dbReference>
<dbReference type="PROSITE" id="PS51257">
    <property type="entry name" value="PROKAR_LIPOPROTEIN"/>
    <property type="match status" value="1"/>
</dbReference>
<feature type="domain" description="Transglycosylase SLT" evidence="2">
    <location>
        <begin position="225"/>
        <end position="348"/>
    </location>
</feature>